<accession>A0A0D2NPC5</accession>
<sequence>MFDPRRKIRYEQFAFLKMDSRDQTNALMKKLNVALADFFNEYKPLSHHQVEQVEKSGQSSRSSLTPKLVQALFCTQDWLCN</sequence>
<dbReference type="Gramene" id="KJB15388">
    <property type="protein sequence ID" value="KJB15388"/>
    <property type="gene ID" value="B456_002G175800"/>
</dbReference>
<name>A0A0D2NPC5_GOSRA</name>
<dbReference type="OMA" id="RYEQFAF"/>
<proteinExistence type="predicted"/>
<dbReference type="AlphaFoldDB" id="A0A0D2NPC5"/>
<dbReference type="EMBL" id="CM001741">
    <property type="protein sequence ID" value="KJB15388.1"/>
    <property type="molecule type" value="Genomic_DNA"/>
</dbReference>
<reference evidence="1 2" key="1">
    <citation type="journal article" date="2012" name="Nature">
        <title>Repeated polyploidization of Gossypium genomes and the evolution of spinnable cotton fibres.</title>
        <authorList>
            <person name="Paterson A.H."/>
            <person name="Wendel J.F."/>
            <person name="Gundlach H."/>
            <person name="Guo H."/>
            <person name="Jenkins J."/>
            <person name="Jin D."/>
            <person name="Llewellyn D."/>
            <person name="Showmaker K.C."/>
            <person name="Shu S."/>
            <person name="Udall J."/>
            <person name="Yoo M.J."/>
            <person name="Byers R."/>
            <person name="Chen W."/>
            <person name="Doron-Faigenboim A."/>
            <person name="Duke M.V."/>
            <person name="Gong L."/>
            <person name="Grimwood J."/>
            <person name="Grover C."/>
            <person name="Grupp K."/>
            <person name="Hu G."/>
            <person name="Lee T.H."/>
            <person name="Li J."/>
            <person name="Lin L."/>
            <person name="Liu T."/>
            <person name="Marler B.S."/>
            <person name="Page J.T."/>
            <person name="Roberts A.W."/>
            <person name="Romanel E."/>
            <person name="Sanders W.S."/>
            <person name="Szadkowski E."/>
            <person name="Tan X."/>
            <person name="Tang H."/>
            <person name="Xu C."/>
            <person name="Wang J."/>
            <person name="Wang Z."/>
            <person name="Zhang D."/>
            <person name="Zhang L."/>
            <person name="Ashrafi H."/>
            <person name="Bedon F."/>
            <person name="Bowers J.E."/>
            <person name="Brubaker C.L."/>
            <person name="Chee P.W."/>
            <person name="Das S."/>
            <person name="Gingle A.R."/>
            <person name="Haigler C.H."/>
            <person name="Harker D."/>
            <person name="Hoffmann L.V."/>
            <person name="Hovav R."/>
            <person name="Jones D.C."/>
            <person name="Lemke C."/>
            <person name="Mansoor S."/>
            <person name="ur Rahman M."/>
            <person name="Rainville L.N."/>
            <person name="Rambani A."/>
            <person name="Reddy U.K."/>
            <person name="Rong J.K."/>
            <person name="Saranga Y."/>
            <person name="Scheffler B.E."/>
            <person name="Scheffler J.A."/>
            <person name="Stelly D.M."/>
            <person name="Triplett B.A."/>
            <person name="Van Deynze A."/>
            <person name="Vaslin M.F."/>
            <person name="Waghmare V.N."/>
            <person name="Walford S.A."/>
            <person name="Wright R.J."/>
            <person name="Zaki E.A."/>
            <person name="Zhang T."/>
            <person name="Dennis E.S."/>
            <person name="Mayer K.F."/>
            <person name="Peterson D.G."/>
            <person name="Rokhsar D.S."/>
            <person name="Wang X."/>
            <person name="Schmutz J."/>
        </authorList>
    </citation>
    <scope>NUCLEOTIDE SEQUENCE [LARGE SCALE GENOMIC DNA]</scope>
</reference>
<evidence type="ECO:0000313" key="1">
    <source>
        <dbReference type="EMBL" id="KJB15388.1"/>
    </source>
</evidence>
<organism evidence="1 2">
    <name type="scientific">Gossypium raimondii</name>
    <name type="common">Peruvian cotton</name>
    <name type="synonym">Gossypium klotzschianum subsp. raimondii</name>
    <dbReference type="NCBI Taxonomy" id="29730"/>
    <lineage>
        <taxon>Eukaryota</taxon>
        <taxon>Viridiplantae</taxon>
        <taxon>Streptophyta</taxon>
        <taxon>Embryophyta</taxon>
        <taxon>Tracheophyta</taxon>
        <taxon>Spermatophyta</taxon>
        <taxon>Magnoliopsida</taxon>
        <taxon>eudicotyledons</taxon>
        <taxon>Gunneridae</taxon>
        <taxon>Pentapetalae</taxon>
        <taxon>rosids</taxon>
        <taxon>malvids</taxon>
        <taxon>Malvales</taxon>
        <taxon>Malvaceae</taxon>
        <taxon>Malvoideae</taxon>
        <taxon>Gossypium</taxon>
    </lineage>
</organism>
<dbReference type="Proteomes" id="UP000032304">
    <property type="component" value="Chromosome 2"/>
</dbReference>
<evidence type="ECO:0000313" key="2">
    <source>
        <dbReference type="Proteomes" id="UP000032304"/>
    </source>
</evidence>
<gene>
    <name evidence="1" type="ORF">B456_002G175800</name>
</gene>
<protein>
    <submittedName>
        <fullName evidence="1">Uncharacterized protein</fullName>
    </submittedName>
</protein>
<keyword evidence="2" id="KW-1185">Reference proteome</keyword>